<dbReference type="RefSeq" id="WP_146819667.1">
    <property type="nucleotide sequence ID" value="NZ_BJYK01000008.1"/>
</dbReference>
<dbReference type="Pfam" id="PF14390">
    <property type="entry name" value="DUF4420"/>
    <property type="match status" value="1"/>
</dbReference>
<evidence type="ECO:0008006" key="3">
    <source>
        <dbReference type="Google" id="ProtNLM"/>
    </source>
</evidence>
<dbReference type="Proteomes" id="UP000321484">
    <property type="component" value="Unassembled WGS sequence"/>
</dbReference>
<evidence type="ECO:0000313" key="1">
    <source>
        <dbReference type="EMBL" id="GEN80512.1"/>
    </source>
</evidence>
<dbReference type="OrthoDB" id="5119335at2"/>
<name>A0A511YZ99_9CELL</name>
<proteinExistence type="predicted"/>
<dbReference type="AlphaFoldDB" id="A0A511YZ99"/>
<dbReference type="EMBL" id="BJYK01000008">
    <property type="protein sequence ID" value="GEN80512.1"/>
    <property type="molecule type" value="Genomic_DNA"/>
</dbReference>
<accession>A0A511YZ99</accession>
<sequence length="320" mass="34033">MTAGRDLLRVLDSVAPPELGGYNVARVPNAPAFRVGRGADGAVVLLTPPEVVGHVGAPVTLRRIVAHSRATVVVHGDSMGPVTETVGVVALREVSASMLPAFCGVAATVVDLIGEEPTPGTVRSALRHVVGLFDPSAFRGGSVLGLWGELLTIAVSSDVEGMVEAWHVATDDRFDFAAPTSRIEVKTTDGGARIHEFSLAQLCPVEGARTRVVSVVTTATEAGTSVASLVEEVQERLHGRVDLAAKVWQMVADTLGEDWMGATTSLRWDREEAVRSMRLFDADDIPRVREELSPAIEAVRLRVDCEAVPAKAEEIRPVGR</sequence>
<protein>
    <recommendedName>
        <fullName evidence="3">PD-(D/E)XK motif protein</fullName>
    </recommendedName>
</protein>
<dbReference type="InterPro" id="IPR025534">
    <property type="entry name" value="DUF4420"/>
</dbReference>
<organism evidence="1 2">
    <name type="scientific">Actinotalea fermentans</name>
    <dbReference type="NCBI Taxonomy" id="43671"/>
    <lineage>
        <taxon>Bacteria</taxon>
        <taxon>Bacillati</taxon>
        <taxon>Actinomycetota</taxon>
        <taxon>Actinomycetes</taxon>
        <taxon>Micrococcales</taxon>
        <taxon>Cellulomonadaceae</taxon>
        <taxon>Actinotalea</taxon>
    </lineage>
</organism>
<keyword evidence="2" id="KW-1185">Reference proteome</keyword>
<gene>
    <name evidence="1" type="ORF">AFE02nite_22460</name>
</gene>
<evidence type="ECO:0000313" key="2">
    <source>
        <dbReference type="Proteomes" id="UP000321484"/>
    </source>
</evidence>
<reference evidence="1 2" key="1">
    <citation type="submission" date="2019-07" db="EMBL/GenBank/DDBJ databases">
        <title>Whole genome shotgun sequence of Actinotalea fermentans NBRC 105374.</title>
        <authorList>
            <person name="Hosoyama A."/>
            <person name="Uohara A."/>
            <person name="Ohji S."/>
            <person name="Ichikawa N."/>
        </authorList>
    </citation>
    <scope>NUCLEOTIDE SEQUENCE [LARGE SCALE GENOMIC DNA]</scope>
    <source>
        <strain evidence="1 2">NBRC 105374</strain>
    </source>
</reference>
<comment type="caution">
    <text evidence="1">The sequence shown here is derived from an EMBL/GenBank/DDBJ whole genome shotgun (WGS) entry which is preliminary data.</text>
</comment>